<keyword evidence="2" id="KW-1185">Reference proteome</keyword>
<evidence type="ECO:0000313" key="1">
    <source>
        <dbReference type="EMBL" id="OPJ73046.1"/>
    </source>
</evidence>
<dbReference type="EMBL" id="LSYS01006902">
    <property type="protein sequence ID" value="OPJ73046.1"/>
    <property type="molecule type" value="Genomic_DNA"/>
</dbReference>
<comment type="caution">
    <text evidence="1">The sequence shown here is derived from an EMBL/GenBank/DDBJ whole genome shotgun (WGS) entry which is preliminary data.</text>
</comment>
<dbReference type="Proteomes" id="UP000190648">
    <property type="component" value="Unassembled WGS sequence"/>
</dbReference>
<gene>
    <name evidence="1" type="ORF">AV530_005468</name>
</gene>
<evidence type="ECO:0000313" key="2">
    <source>
        <dbReference type="Proteomes" id="UP000190648"/>
    </source>
</evidence>
<organism evidence="1 2">
    <name type="scientific">Patagioenas fasciata monilis</name>
    <dbReference type="NCBI Taxonomy" id="372326"/>
    <lineage>
        <taxon>Eukaryota</taxon>
        <taxon>Metazoa</taxon>
        <taxon>Chordata</taxon>
        <taxon>Craniata</taxon>
        <taxon>Vertebrata</taxon>
        <taxon>Euteleostomi</taxon>
        <taxon>Archelosauria</taxon>
        <taxon>Archosauria</taxon>
        <taxon>Dinosauria</taxon>
        <taxon>Saurischia</taxon>
        <taxon>Theropoda</taxon>
        <taxon>Coelurosauria</taxon>
        <taxon>Aves</taxon>
        <taxon>Neognathae</taxon>
        <taxon>Neoaves</taxon>
        <taxon>Columbimorphae</taxon>
        <taxon>Columbiformes</taxon>
        <taxon>Columbidae</taxon>
        <taxon>Patagioenas</taxon>
    </lineage>
</organism>
<sequence>MGRREEQMGDLFYQVAQLSVSPLAGYLSQTPGTGGNFSTSWATSQMPIQAGTGQYHQERQEIGFPDLMHSG</sequence>
<proteinExistence type="predicted"/>
<reference evidence="1 2" key="1">
    <citation type="submission" date="2016-02" db="EMBL/GenBank/DDBJ databases">
        <title>Band-tailed pigeon sequencing and assembly.</title>
        <authorList>
            <person name="Soares A.E."/>
            <person name="Novak B.J."/>
            <person name="Rice E.S."/>
            <person name="O'Connell B."/>
            <person name="Chang D."/>
            <person name="Weber S."/>
            <person name="Shapiro B."/>
        </authorList>
    </citation>
    <scope>NUCLEOTIDE SEQUENCE [LARGE SCALE GENOMIC DNA]</scope>
    <source>
        <strain evidence="1">BTP2013</strain>
        <tissue evidence="1">Blood</tissue>
    </source>
</reference>
<protein>
    <submittedName>
        <fullName evidence="1">Uncharacterized protein</fullName>
    </submittedName>
</protein>
<dbReference type="AlphaFoldDB" id="A0A1V4JLH4"/>
<name>A0A1V4JLH4_PATFA</name>
<accession>A0A1V4JLH4</accession>